<dbReference type="AlphaFoldDB" id="A0A1Y2MHS6"/>
<name>A0A1Y2MHS6_EPING</name>
<evidence type="ECO:0000256" key="1">
    <source>
        <dbReference type="SAM" id="MobiDB-lite"/>
    </source>
</evidence>
<organism evidence="2 3">
    <name type="scientific">Epicoccum nigrum</name>
    <name type="common">Soil fungus</name>
    <name type="synonym">Epicoccum purpurascens</name>
    <dbReference type="NCBI Taxonomy" id="105696"/>
    <lineage>
        <taxon>Eukaryota</taxon>
        <taxon>Fungi</taxon>
        <taxon>Dikarya</taxon>
        <taxon>Ascomycota</taxon>
        <taxon>Pezizomycotina</taxon>
        <taxon>Dothideomycetes</taxon>
        <taxon>Pleosporomycetidae</taxon>
        <taxon>Pleosporales</taxon>
        <taxon>Pleosporineae</taxon>
        <taxon>Didymellaceae</taxon>
        <taxon>Epicoccum</taxon>
    </lineage>
</organism>
<sequence length="229" mass="25224">MDDDKEYDYDYKALSSADSDEWTLEQEPDQSTEPSSVNDDIKDHKHGELVNAQLRELPNYLAHQQSFIQFVQPGPAPGLYAMGHYPHQPMPHTAHSTPPSTFNPPYWHGGISPFYPVPNYLSSVPDSSSLHLSRSLVQAAAASAAVAQHPATPPLTPPAGPKQSCPSNIVPPFIVGTVTDAFLRIEAARERHIRERARRRTKRSSPGTLPTRRMALTEFVVGKGIEGDP</sequence>
<dbReference type="EMBL" id="KZ107838">
    <property type="protein sequence ID" value="OSS54798.1"/>
    <property type="molecule type" value="Genomic_DNA"/>
</dbReference>
<feature type="compositionally biased region" description="Acidic residues" evidence="1">
    <location>
        <begin position="18"/>
        <end position="30"/>
    </location>
</feature>
<dbReference type="InParanoid" id="A0A1Y2MHS6"/>
<reference evidence="2 3" key="1">
    <citation type="journal article" date="2017" name="Genome Announc.">
        <title>Genome sequence of the saprophytic ascomycete Epicoccum nigrum ICMP 19927 strain isolated from New Zealand.</title>
        <authorList>
            <person name="Fokin M."/>
            <person name="Fleetwood D."/>
            <person name="Weir B.S."/>
            <person name="Villas-Boas S.G."/>
        </authorList>
    </citation>
    <scope>NUCLEOTIDE SEQUENCE [LARGE SCALE GENOMIC DNA]</scope>
    <source>
        <strain evidence="2 3">ICMP 19927</strain>
    </source>
</reference>
<feature type="region of interest" description="Disordered" evidence="1">
    <location>
        <begin position="1"/>
        <end position="46"/>
    </location>
</feature>
<keyword evidence="3" id="KW-1185">Reference proteome</keyword>
<protein>
    <submittedName>
        <fullName evidence="2">Uncharacterized protein</fullName>
    </submittedName>
</protein>
<evidence type="ECO:0000313" key="3">
    <source>
        <dbReference type="Proteomes" id="UP000193240"/>
    </source>
</evidence>
<accession>A0A1Y2MHS6</accession>
<evidence type="ECO:0000313" key="2">
    <source>
        <dbReference type="EMBL" id="OSS54798.1"/>
    </source>
</evidence>
<proteinExistence type="predicted"/>
<dbReference type="Proteomes" id="UP000193240">
    <property type="component" value="Unassembled WGS sequence"/>
</dbReference>
<gene>
    <name evidence="2" type="ORF">B5807_00580</name>
</gene>